<evidence type="ECO:0000313" key="2">
    <source>
        <dbReference type="Proteomes" id="UP001194468"/>
    </source>
</evidence>
<gene>
    <name evidence="1" type="ORF">L210DRAFT_3526241</name>
</gene>
<reference evidence="1" key="2">
    <citation type="journal article" date="2020" name="Nat. Commun.">
        <title>Large-scale genome sequencing of mycorrhizal fungi provides insights into the early evolution of symbiotic traits.</title>
        <authorList>
            <person name="Miyauchi S."/>
            <person name="Kiss E."/>
            <person name="Kuo A."/>
            <person name="Drula E."/>
            <person name="Kohler A."/>
            <person name="Sanchez-Garcia M."/>
            <person name="Morin E."/>
            <person name="Andreopoulos B."/>
            <person name="Barry K.W."/>
            <person name="Bonito G."/>
            <person name="Buee M."/>
            <person name="Carver A."/>
            <person name="Chen C."/>
            <person name="Cichocki N."/>
            <person name="Clum A."/>
            <person name="Culley D."/>
            <person name="Crous P.W."/>
            <person name="Fauchery L."/>
            <person name="Girlanda M."/>
            <person name="Hayes R.D."/>
            <person name="Keri Z."/>
            <person name="LaButti K."/>
            <person name="Lipzen A."/>
            <person name="Lombard V."/>
            <person name="Magnuson J."/>
            <person name="Maillard F."/>
            <person name="Murat C."/>
            <person name="Nolan M."/>
            <person name="Ohm R.A."/>
            <person name="Pangilinan J."/>
            <person name="Pereira M.F."/>
            <person name="Perotto S."/>
            <person name="Peter M."/>
            <person name="Pfister S."/>
            <person name="Riley R."/>
            <person name="Sitrit Y."/>
            <person name="Stielow J.B."/>
            <person name="Szollosi G."/>
            <person name="Zifcakova L."/>
            <person name="Stursova M."/>
            <person name="Spatafora J.W."/>
            <person name="Tedersoo L."/>
            <person name="Vaario L.M."/>
            <person name="Yamada A."/>
            <person name="Yan M."/>
            <person name="Wang P."/>
            <person name="Xu J."/>
            <person name="Bruns T."/>
            <person name="Baldrian P."/>
            <person name="Vilgalys R."/>
            <person name="Dunand C."/>
            <person name="Henrissat B."/>
            <person name="Grigoriev I.V."/>
            <person name="Hibbett D."/>
            <person name="Nagy L.G."/>
            <person name="Martin F.M."/>
        </authorList>
    </citation>
    <scope>NUCLEOTIDE SEQUENCE</scope>
    <source>
        <strain evidence="1">BED1</strain>
    </source>
</reference>
<protein>
    <submittedName>
        <fullName evidence="1">Uncharacterized protein</fullName>
    </submittedName>
</protein>
<keyword evidence="2" id="KW-1185">Reference proteome</keyword>
<proteinExistence type="predicted"/>
<accession>A0AAD4C396</accession>
<name>A0AAD4C396_BOLED</name>
<dbReference type="Proteomes" id="UP001194468">
    <property type="component" value="Unassembled WGS sequence"/>
</dbReference>
<dbReference type="AlphaFoldDB" id="A0AAD4C396"/>
<comment type="caution">
    <text evidence="1">The sequence shown here is derived from an EMBL/GenBank/DDBJ whole genome shotgun (WGS) entry which is preliminary data.</text>
</comment>
<reference evidence="1" key="1">
    <citation type="submission" date="2019-10" db="EMBL/GenBank/DDBJ databases">
        <authorList>
            <consortium name="DOE Joint Genome Institute"/>
            <person name="Kuo A."/>
            <person name="Miyauchi S."/>
            <person name="Kiss E."/>
            <person name="Drula E."/>
            <person name="Kohler A."/>
            <person name="Sanchez-Garcia M."/>
            <person name="Andreopoulos B."/>
            <person name="Barry K.W."/>
            <person name="Bonito G."/>
            <person name="Buee M."/>
            <person name="Carver A."/>
            <person name="Chen C."/>
            <person name="Cichocki N."/>
            <person name="Clum A."/>
            <person name="Culley D."/>
            <person name="Crous P.W."/>
            <person name="Fauchery L."/>
            <person name="Girlanda M."/>
            <person name="Hayes R."/>
            <person name="Keri Z."/>
            <person name="LaButti K."/>
            <person name="Lipzen A."/>
            <person name="Lombard V."/>
            <person name="Magnuson J."/>
            <person name="Maillard F."/>
            <person name="Morin E."/>
            <person name="Murat C."/>
            <person name="Nolan M."/>
            <person name="Ohm R."/>
            <person name="Pangilinan J."/>
            <person name="Pereira M."/>
            <person name="Perotto S."/>
            <person name="Peter M."/>
            <person name="Riley R."/>
            <person name="Sitrit Y."/>
            <person name="Stielow B."/>
            <person name="Szollosi G."/>
            <person name="Zifcakova L."/>
            <person name="Stursova M."/>
            <person name="Spatafora J.W."/>
            <person name="Tedersoo L."/>
            <person name="Vaario L.-M."/>
            <person name="Yamada A."/>
            <person name="Yan M."/>
            <person name="Wang P."/>
            <person name="Xu J."/>
            <person name="Bruns T."/>
            <person name="Baldrian P."/>
            <person name="Vilgalys R."/>
            <person name="Henrissat B."/>
            <person name="Grigoriev I.V."/>
            <person name="Hibbett D."/>
            <person name="Nagy L.G."/>
            <person name="Martin F.M."/>
        </authorList>
    </citation>
    <scope>NUCLEOTIDE SEQUENCE</scope>
    <source>
        <strain evidence="1">BED1</strain>
    </source>
</reference>
<dbReference type="EMBL" id="WHUW01000004">
    <property type="protein sequence ID" value="KAF8447411.1"/>
    <property type="molecule type" value="Genomic_DNA"/>
</dbReference>
<evidence type="ECO:0000313" key="1">
    <source>
        <dbReference type="EMBL" id="KAF8447411.1"/>
    </source>
</evidence>
<sequence length="64" mass="6632">MLSLSTAMLSPSPRLAKFGIAASFRGSTLAMIASLMASPTPPPSTQRNTKAFVAVAMSFRCIAA</sequence>
<organism evidence="1 2">
    <name type="scientific">Boletus edulis BED1</name>
    <dbReference type="NCBI Taxonomy" id="1328754"/>
    <lineage>
        <taxon>Eukaryota</taxon>
        <taxon>Fungi</taxon>
        <taxon>Dikarya</taxon>
        <taxon>Basidiomycota</taxon>
        <taxon>Agaricomycotina</taxon>
        <taxon>Agaricomycetes</taxon>
        <taxon>Agaricomycetidae</taxon>
        <taxon>Boletales</taxon>
        <taxon>Boletineae</taxon>
        <taxon>Boletaceae</taxon>
        <taxon>Boletoideae</taxon>
        <taxon>Boletus</taxon>
    </lineage>
</organism>